<protein>
    <submittedName>
        <fullName evidence="2">Lactoylglutathione lyase</fullName>
    </submittedName>
</protein>
<accession>A0A2G1QRP3</accession>
<dbReference type="RefSeq" id="WP_099304121.1">
    <property type="nucleotide sequence ID" value="NZ_PDVP01000002.1"/>
</dbReference>
<dbReference type="GO" id="GO:0016829">
    <property type="term" value="F:lyase activity"/>
    <property type="evidence" value="ECO:0007669"/>
    <property type="project" value="UniProtKB-KW"/>
</dbReference>
<gene>
    <name evidence="2" type="ORF">CSC94_04140</name>
</gene>
<dbReference type="InterPro" id="IPR029068">
    <property type="entry name" value="Glyas_Bleomycin-R_OHBP_Dase"/>
</dbReference>
<evidence type="ECO:0000259" key="1">
    <source>
        <dbReference type="Pfam" id="PF13468"/>
    </source>
</evidence>
<proteinExistence type="predicted"/>
<dbReference type="PANTHER" id="PTHR40265">
    <property type="entry name" value="BLL2707 PROTEIN"/>
    <property type="match status" value="1"/>
</dbReference>
<keyword evidence="2" id="KW-0456">Lyase</keyword>
<evidence type="ECO:0000313" key="2">
    <source>
        <dbReference type="EMBL" id="PHP67878.1"/>
    </source>
</evidence>
<feature type="domain" description="Glyoxalase-like" evidence="1">
    <location>
        <begin position="8"/>
        <end position="197"/>
    </location>
</feature>
<name>A0A2G1QRP3_9HYPH</name>
<dbReference type="PANTHER" id="PTHR40265:SF1">
    <property type="entry name" value="GLYOXALASE-LIKE DOMAIN-CONTAINING PROTEIN"/>
    <property type="match status" value="1"/>
</dbReference>
<dbReference type="SUPFAM" id="SSF54593">
    <property type="entry name" value="Glyoxalase/Bleomycin resistance protein/Dihydroxybiphenyl dioxygenase"/>
    <property type="match status" value="1"/>
</dbReference>
<reference evidence="2 3" key="1">
    <citation type="submission" date="2017-10" db="EMBL/GenBank/DDBJ databases">
        <title>Sedimentibacterium mangrovi gen. nov., sp. nov., a novel member of family Phyllobacteriacea isolated from mangrove sediment.</title>
        <authorList>
            <person name="Liao H."/>
            <person name="Tian Y."/>
        </authorList>
    </citation>
    <scope>NUCLEOTIDE SEQUENCE [LARGE SCALE GENOMIC DNA]</scope>
    <source>
        <strain evidence="2 3">X9-2-2</strain>
    </source>
</reference>
<keyword evidence="3" id="KW-1185">Reference proteome</keyword>
<evidence type="ECO:0000313" key="3">
    <source>
        <dbReference type="Proteomes" id="UP000221168"/>
    </source>
</evidence>
<dbReference type="Pfam" id="PF13468">
    <property type="entry name" value="Glyoxalase_3"/>
    <property type="match status" value="1"/>
</dbReference>
<sequence>MKQPSRPLDHLVLPVPSLAVARDRLALLGFTCAPDGIHPFGTVNTCVYFADGTFLEPLAVGYPQRAAETAREGNAFTAGDAHFRAIRGDNGFAALVLGSQDADADDAAFRAEGFPGGTRLDFSRGFRTPDGAEGEASFRLAFAAPQAGNAAFFFACQRVNVPVVDRTALETHENGVTGIRGITLAAANPHTHRAFLEAFTGAEVDAFEDHVEVVLPNAAIAIVRDPGVTDLACLAIRFACADPDALRRRLTASCIDFNDVDGTLAVPPAPGQGALFQFEA</sequence>
<dbReference type="AlphaFoldDB" id="A0A2G1QRP3"/>
<dbReference type="Gene3D" id="3.10.180.10">
    <property type="entry name" value="2,3-Dihydroxybiphenyl 1,2-Dioxygenase, domain 1"/>
    <property type="match status" value="1"/>
</dbReference>
<comment type="caution">
    <text evidence="2">The sequence shown here is derived from an EMBL/GenBank/DDBJ whole genome shotgun (WGS) entry which is preliminary data.</text>
</comment>
<dbReference type="EMBL" id="PDVP01000002">
    <property type="protein sequence ID" value="PHP67878.1"/>
    <property type="molecule type" value="Genomic_DNA"/>
</dbReference>
<dbReference type="Proteomes" id="UP000221168">
    <property type="component" value="Unassembled WGS sequence"/>
</dbReference>
<dbReference type="InterPro" id="IPR025870">
    <property type="entry name" value="Glyoxalase-like_dom"/>
</dbReference>
<organism evidence="2 3">
    <name type="scientific">Zhengella mangrovi</name>
    <dbReference type="NCBI Taxonomy" id="1982044"/>
    <lineage>
        <taxon>Bacteria</taxon>
        <taxon>Pseudomonadati</taxon>
        <taxon>Pseudomonadota</taxon>
        <taxon>Alphaproteobacteria</taxon>
        <taxon>Hyphomicrobiales</taxon>
        <taxon>Notoacmeibacteraceae</taxon>
        <taxon>Zhengella</taxon>
    </lineage>
</organism>
<dbReference type="OrthoDB" id="9812467at2"/>